<dbReference type="PANTHER" id="PTHR30258:SF1">
    <property type="entry name" value="PROTEIN TRANSPORT PROTEIN HOFB HOMOLOG"/>
    <property type="match status" value="1"/>
</dbReference>
<evidence type="ECO:0000313" key="6">
    <source>
        <dbReference type="Proteomes" id="UP000230922"/>
    </source>
</evidence>
<evidence type="ECO:0000259" key="4">
    <source>
        <dbReference type="SMART" id="SM00382"/>
    </source>
</evidence>
<organism evidence="5 6">
    <name type="scientific">Candidatus Doudnabacteria bacterium CG10_big_fil_rev_8_21_14_0_10_42_18</name>
    <dbReference type="NCBI Taxonomy" id="1974552"/>
    <lineage>
        <taxon>Bacteria</taxon>
        <taxon>Candidatus Doudnaibacteriota</taxon>
    </lineage>
</organism>
<dbReference type="InterPro" id="IPR037257">
    <property type="entry name" value="T2SS_E_N_sf"/>
</dbReference>
<dbReference type="Gene3D" id="3.30.450.90">
    <property type="match status" value="1"/>
</dbReference>
<proteinExistence type="inferred from homology"/>
<keyword evidence="3" id="KW-0067">ATP-binding</keyword>
<name>A0A2H0VAG9_9BACT</name>
<dbReference type="Proteomes" id="UP000230922">
    <property type="component" value="Unassembled WGS sequence"/>
</dbReference>
<dbReference type="Pfam" id="PF00437">
    <property type="entry name" value="T2SSE"/>
    <property type="match status" value="1"/>
</dbReference>
<accession>A0A2H0VAG9</accession>
<evidence type="ECO:0000256" key="3">
    <source>
        <dbReference type="ARBA" id="ARBA00022840"/>
    </source>
</evidence>
<dbReference type="PANTHER" id="PTHR30258">
    <property type="entry name" value="TYPE II SECRETION SYSTEM PROTEIN GSPE-RELATED"/>
    <property type="match status" value="1"/>
</dbReference>
<dbReference type="GO" id="GO:0005524">
    <property type="term" value="F:ATP binding"/>
    <property type="evidence" value="ECO:0007669"/>
    <property type="project" value="UniProtKB-KW"/>
</dbReference>
<reference evidence="6" key="1">
    <citation type="submission" date="2017-09" db="EMBL/GenBank/DDBJ databases">
        <title>Depth-based differentiation of microbial function through sediment-hosted aquifers and enrichment of novel symbionts in the deep terrestrial subsurface.</title>
        <authorList>
            <person name="Probst A.J."/>
            <person name="Ladd B."/>
            <person name="Jarett J.K."/>
            <person name="Geller-Mcgrath D.E."/>
            <person name="Sieber C.M.K."/>
            <person name="Emerson J.B."/>
            <person name="Anantharaman K."/>
            <person name="Thomas B.C."/>
            <person name="Malmstrom R."/>
            <person name="Stieglmeier M."/>
            <person name="Klingl A."/>
            <person name="Woyke T."/>
            <person name="Ryan C.M."/>
            <person name="Banfield J.F."/>
        </authorList>
    </citation>
    <scope>NUCLEOTIDE SEQUENCE [LARGE SCALE GENOMIC DNA]</scope>
</reference>
<evidence type="ECO:0000256" key="1">
    <source>
        <dbReference type="ARBA" id="ARBA00006611"/>
    </source>
</evidence>
<protein>
    <recommendedName>
        <fullName evidence="4">AAA+ ATPase domain-containing protein</fullName>
    </recommendedName>
</protein>
<dbReference type="GO" id="GO:0016887">
    <property type="term" value="F:ATP hydrolysis activity"/>
    <property type="evidence" value="ECO:0007669"/>
    <property type="project" value="TreeGrafter"/>
</dbReference>
<dbReference type="SUPFAM" id="SSF160246">
    <property type="entry name" value="EspE N-terminal domain-like"/>
    <property type="match status" value="1"/>
</dbReference>
<dbReference type="InterPro" id="IPR001482">
    <property type="entry name" value="T2SS/T4SS_dom"/>
</dbReference>
<dbReference type="InterPro" id="IPR007831">
    <property type="entry name" value="T2SS_GspE_N"/>
</dbReference>
<dbReference type="Pfam" id="PF05157">
    <property type="entry name" value="MshEN"/>
    <property type="match status" value="1"/>
</dbReference>
<dbReference type="SUPFAM" id="SSF52540">
    <property type="entry name" value="P-loop containing nucleoside triphosphate hydrolases"/>
    <property type="match status" value="1"/>
</dbReference>
<dbReference type="Gene3D" id="3.40.50.300">
    <property type="entry name" value="P-loop containing nucleotide triphosphate hydrolases"/>
    <property type="match status" value="1"/>
</dbReference>
<feature type="domain" description="AAA+ ATPase" evidence="4">
    <location>
        <begin position="319"/>
        <end position="440"/>
    </location>
</feature>
<dbReference type="EMBL" id="PFAK01000047">
    <property type="protein sequence ID" value="PIR96096.1"/>
    <property type="molecule type" value="Genomic_DNA"/>
</dbReference>
<dbReference type="InterPro" id="IPR003593">
    <property type="entry name" value="AAA+_ATPase"/>
</dbReference>
<dbReference type="InterPro" id="IPR027417">
    <property type="entry name" value="P-loop_NTPase"/>
</dbReference>
<evidence type="ECO:0000256" key="2">
    <source>
        <dbReference type="ARBA" id="ARBA00022741"/>
    </source>
</evidence>
<comment type="caution">
    <text evidence="5">The sequence shown here is derived from an EMBL/GenBank/DDBJ whole genome shotgun (WGS) entry which is preliminary data.</text>
</comment>
<dbReference type="CDD" id="cd01129">
    <property type="entry name" value="PulE-GspE-like"/>
    <property type="match status" value="1"/>
</dbReference>
<dbReference type="AlphaFoldDB" id="A0A2H0VAG9"/>
<dbReference type="SMART" id="SM00382">
    <property type="entry name" value="AAA"/>
    <property type="match status" value="1"/>
</dbReference>
<dbReference type="GO" id="GO:0005886">
    <property type="term" value="C:plasma membrane"/>
    <property type="evidence" value="ECO:0007669"/>
    <property type="project" value="TreeGrafter"/>
</dbReference>
<evidence type="ECO:0000313" key="5">
    <source>
        <dbReference type="EMBL" id="PIR96096.1"/>
    </source>
</evidence>
<dbReference type="Gene3D" id="3.30.300.160">
    <property type="entry name" value="Type II secretion system, protein E, N-terminal domain"/>
    <property type="match status" value="1"/>
</dbReference>
<comment type="similarity">
    <text evidence="1">Belongs to the GSP E family.</text>
</comment>
<keyword evidence="2" id="KW-0547">Nucleotide-binding</keyword>
<gene>
    <name evidence="5" type="ORF">COT92_02945</name>
</gene>
<sequence length="587" mass="65645">MDRKELNQALLEKQLLDKFAISKLEKEQTQLKGTASWEDFLVEKKVVTEPRLLEVKSDILSVPVVDLTDKEIPQDVLNLVPEPIAHRHKVISFAKTSKELSLAMVDPEDIQTREFIQKKTGLEIKTFLIGKTSLDHGLSKYHSSLEKELKHLVSPEAKPLTIKTEKDSGGMGMEDELKKMAEEIPVIRVVDTLLEYAVFEKASDIHIEPQENSVTVRYRIDGVLHDVMTLPKVIQAAIVARIKVLTNLKIDEHRLPQDGRFKIDKDGYKFSLRVSTIPIFDGEKVVIRLLDESAKAMSLEDLGFEKSSLEIIQRNIKKPHGMLLVTGPTGSGKSTTLYTVLSMLNTKSVNISTIEDPVEYRVLGANQMQVNPKIGLTFAIGLRALLRQDPNIIMIGEIRDKETAEEAVHAAMTGHIVFSTLHTNNAAAALPRLLDIGVEPYLIASTVNAVLAQRLVRTICKDCKAELEVDEAAITSLGKQFSLDQLLPVLVREKVVTAKVKSLKEVKFYHGKGCDKCSHTGYKGRMGIHEILEVTPEVALMIMERKSTQLIQDQAVKESMVLMWQDGFLKAAKGITTIEEIVRVSRE</sequence>
<dbReference type="FunFam" id="3.40.50.300:FF:000398">
    <property type="entry name" value="Type IV pilus assembly ATPase PilB"/>
    <property type="match status" value="1"/>
</dbReference>